<keyword evidence="3" id="KW-1185">Reference proteome</keyword>
<keyword evidence="1" id="KW-1133">Transmembrane helix</keyword>
<feature type="transmembrane region" description="Helical" evidence="1">
    <location>
        <begin position="141"/>
        <end position="161"/>
    </location>
</feature>
<evidence type="ECO:0000313" key="3">
    <source>
        <dbReference type="Proteomes" id="UP000274920"/>
    </source>
</evidence>
<organism evidence="2 3">
    <name type="scientific">Schaedlerella arabinosiphila</name>
    <dbReference type="NCBI Taxonomy" id="2044587"/>
    <lineage>
        <taxon>Bacteria</taxon>
        <taxon>Bacillati</taxon>
        <taxon>Bacillota</taxon>
        <taxon>Clostridia</taxon>
        <taxon>Lachnospirales</taxon>
        <taxon>Lachnospiraceae</taxon>
        <taxon>Schaedlerella</taxon>
    </lineage>
</organism>
<reference evidence="2" key="1">
    <citation type="submission" date="2018-10" db="EMBL/GenBank/DDBJ databases">
        <title>Schaedlerella arabinophila gen. nov. sp. nov., isolated from the mouse intestinal tract and comparative analysis with the genome of the closely related altered Schaedler flora strain ASF502.</title>
        <authorList>
            <person name="Miyake S."/>
            <person name="Soh M."/>
            <person name="Seedorf H."/>
        </authorList>
    </citation>
    <scope>NUCLEOTIDE SEQUENCE [LARGE SCALE GENOMIC DNA]</scope>
    <source>
        <strain evidence="2">DSM 106076</strain>
    </source>
</reference>
<evidence type="ECO:0000313" key="2">
    <source>
        <dbReference type="EMBL" id="RRK32221.1"/>
    </source>
</evidence>
<feature type="transmembrane region" description="Helical" evidence="1">
    <location>
        <begin position="173"/>
        <end position="189"/>
    </location>
</feature>
<accession>A0A426DHM6</accession>
<name>A0A426DHM6_9FIRM</name>
<feature type="transmembrane region" description="Helical" evidence="1">
    <location>
        <begin position="618"/>
        <end position="644"/>
    </location>
</feature>
<dbReference type="EMBL" id="RHJS01000002">
    <property type="protein sequence ID" value="RRK32221.1"/>
    <property type="molecule type" value="Genomic_DNA"/>
</dbReference>
<feature type="transmembrane region" description="Helical" evidence="1">
    <location>
        <begin position="552"/>
        <end position="571"/>
    </location>
</feature>
<protein>
    <submittedName>
        <fullName evidence="2">Uncharacterized protein</fullName>
    </submittedName>
</protein>
<comment type="caution">
    <text evidence="2">The sequence shown here is derived from an EMBL/GenBank/DDBJ whole genome shotgun (WGS) entry which is preliminary data.</text>
</comment>
<evidence type="ECO:0000256" key="1">
    <source>
        <dbReference type="SAM" id="Phobius"/>
    </source>
</evidence>
<dbReference type="Proteomes" id="UP000274920">
    <property type="component" value="Unassembled WGS sequence"/>
</dbReference>
<keyword evidence="1" id="KW-0812">Transmembrane</keyword>
<sequence>MLMRYKNIWDNKNWMILFAVVLTILRVFFALKTPLYGLGTMMHDDYLLVNYADSLQNSEWLGLEYNNLTLAKGISFSFFLYICNLLLIPYPLGLILFWILSLLILIAAVKNVVGNREALLLMYLFLLYSPATFASSYSQQIYRMAVVPAAVVFVAACLIGLFFRRDEKISIQVRWALGAGVGLSFFWYIREDSIWLLPFVLGALLCTAIGGIAFQNERGVLAAKKLIVYTLPILTLLLTNHILSLKNESHYGIYTVSDRTDTNFSKVVSNMLKVEREGTVRADDRVWITKKQMEKMIDACPTLKSIEPQLKQIYESAWCIDGEIEGDIIFWALRDAVAWSGQYQSAADTDQFYKTLNEELTAALNQGTLKRREAIYLSSMGKGLTKEDIPFLLRRMAENMKSVFTYELCKSEAQPGNGNWEQLRKMEAVTGAMLVYPNRVSLKIGGMIQPAKNAEKLEVYIKAGSRMTELSIENGFSVEIEDVDRIEAAQFQIYENGDLKDTMELKTGKNAYCKIEVYNIEKVVSEDPLIKKSEPVIKISNIFIKIYQKTSILFLGFSFLGYLGIFVKMLTDLRKKRYECVPVFLIMTGFGISILVCMLGVSWFTAWMQQFQYRWYTFFYTAGVIAVLQMFQIFGICFGIKNVLKSVLSDRRKSWIK</sequence>
<dbReference type="AlphaFoldDB" id="A0A426DHM6"/>
<gene>
    <name evidence="2" type="ORF">EBB54_13260</name>
</gene>
<feature type="transmembrane region" description="Helical" evidence="1">
    <location>
        <begin position="226"/>
        <end position="243"/>
    </location>
</feature>
<keyword evidence="1" id="KW-0472">Membrane</keyword>
<feature type="transmembrane region" description="Helical" evidence="1">
    <location>
        <begin position="583"/>
        <end position="606"/>
    </location>
</feature>
<feature type="transmembrane region" description="Helical" evidence="1">
    <location>
        <begin position="195"/>
        <end position="214"/>
    </location>
</feature>
<feature type="transmembrane region" description="Helical" evidence="1">
    <location>
        <begin position="118"/>
        <end position="135"/>
    </location>
</feature>
<proteinExistence type="predicted"/>
<feature type="transmembrane region" description="Helical" evidence="1">
    <location>
        <begin position="78"/>
        <end position="106"/>
    </location>
</feature>